<feature type="region of interest" description="Disordered" evidence="2">
    <location>
        <begin position="1"/>
        <end position="73"/>
    </location>
</feature>
<proteinExistence type="predicted"/>
<name>A0ABX6A832_STRVD</name>
<dbReference type="Pfam" id="PF23359">
    <property type="entry name" value="Lsr2_DNA-bd"/>
    <property type="match status" value="1"/>
</dbReference>
<evidence type="ECO:0000313" key="4">
    <source>
        <dbReference type="EMBL" id="QEU83924.1"/>
    </source>
</evidence>
<feature type="compositionally biased region" description="Low complexity" evidence="2">
    <location>
        <begin position="92"/>
        <end position="105"/>
    </location>
</feature>
<protein>
    <recommendedName>
        <fullName evidence="3">Lsr2 DNA-binding domain-containing protein</fullName>
    </recommendedName>
</protein>
<organism evidence="4 5">
    <name type="scientific">Streptomyces viridosporus T7A</name>
    <dbReference type="NCBI Taxonomy" id="665577"/>
    <lineage>
        <taxon>Bacteria</taxon>
        <taxon>Bacillati</taxon>
        <taxon>Actinomycetota</taxon>
        <taxon>Actinomycetes</taxon>
        <taxon>Kitasatosporales</taxon>
        <taxon>Streptomycetaceae</taxon>
        <taxon>Streptomyces</taxon>
    </lineage>
</organism>
<gene>
    <name evidence="4" type="ORF">CP969_03925</name>
</gene>
<dbReference type="InterPro" id="IPR036625">
    <property type="entry name" value="E3-bd_dom_sf"/>
</dbReference>
<feature type="region of interest" description="Disordered" evidence="2">
    <location>
        <begin position="92"/>
        <end position="111"/>
    </location>
</feature>
<evidence type="ECO:0000313" key="5">
    <source>
        <dbReference type="Proteomes" id="UP000327143"/>
    </source>
</evidence>
<feature type="compositionally biased region" description="Basic residues" evidence="2">
    <location>
        <begin position="28"/>
        <end position="37"/>
    </location>
</feature>
<feature type="compositionally biased region" description="Basic and acidic residues" evidence="2">
    <location>
        <begin position="15"/>
        <end position="27"/>
    </location>
</feature>
<dbReference type="Proteomes" id="UP000327143">
    <property type="component" value="Chromosome"/>
</dbReference>
<dbReference type="Gene3D" id="4.10.320.10">
    <property type="entry name" value="E3-binding domain"/>
    <property type="match status" value="1"/>
</dbReference>
<sequence length="191" mass="21085">MTDLAALTRLGPPPRADRGRPLGDLRRAPHRLPHSRPQRADPGPPVPAQPSRCPRPLHPLAPRPLETRTPCDVQPVGTATIRSWARANGYAVPSRGRVPRSGGSPRRTEPGARAVGRLAWTAEDSCQGTLVTVTPGMKSRRLLSQRAEWLWRRFSHQWPTTYSGTKTATTSWGPARRMERTYSTAGLVISR</sequence>
<evidence type="ECO:0000256" key="1">
    <source>
        <dbReference type="ARBA" id="ARBA00023125"/>
    </source>
</evidence>
<keyword evidence="5" id="KW-1185">Reference proteome</keyword>
<evidence type="ECO:0000259" key="3">
    <source>
        <dbReference type="Pfam" id="PF23359"/>
    </source>
</evidence>
<reference evidence="4 5" key="1">
    <citation type="submission" date="2017-09" db="EMBL/GenBank/DDBJ databases">
        <authorList>
            <person name="Lee N."/>
            <person name="Cho B.-K."/>
        </authorList>
    </citation>
    <scope>NUCLEOTIDE SEQUENCE [LARGE SCALE GENOMIC DNA]</scope>
    <source>
        <strain evidence="4 5">ATCC 39115</strain>
    </source>
</reference>
<evidence type="ECO:0000256" key="2">
    <source>
        <dbReference type="SAM" id="MobiDB-lite"/>
    </source>
</evidence>
<dbReference type="InterPro" id="IPR055370">
    <property type="entry name" value="Lsr2_DNA-bd"/>
</dbReference>
<feature type="domain" description="Lsr2 DNA-binding" evidence="3">
    <location>
        <begin position="78"/>
        <end position="100"/>
    </location>
</feature>
<keyword evidence="1" id="KW-0238">DNA-binding</keyword>
<accession>A0ABX6A832</accession>
<dbReference type="EMBL" id="CP023700">
    <property type="protein sequence ID" value="QEU83924.1"/>
    <property type="molecule type" value="Genomic_DNA"/>
</dbReference>